<dbReference type="FunFam" id="3.40.50.300:FF:000604">
    <property type="entry name" value="ABC transporter B family member 28"/>
    <property type="match status" value="1"/>
</dbReference>
<keyword evidence="6" id="KW-0547">Nucleotide-binding</keyword>
<evidence type="ECO:0000256" key="2">
    <source>
        <dbReference type="ARBA" id="ARBA00007577"/>
    </source>
</evidence>
<dbReference type="GO" id="GO:0140359">
    <property type="term" value="F:ABC-type transporter activity"/>
    <property type="evidence" value="ECO:0007669"/>
    <property type="project" value="InterPro"/>
</dbReference>
<comment type="subcellular location">
    <subcellularLocation>
        <location evidence="1">Cell membrane</location>
        <topology evidence="1">Multi-pass membrane protein</topology>
    </subcellularLocation>
</comment>
<dbReference type="AlphaFoldDB" id="A0AAP0RG68"/>
<dbReference type="InterPro" id="IPR003439">
    <property type="entry name" value="ABC_transporter-like_ATP-bd"/>
</dbReference>
<dbReference type="InterPro" id="IPR003593">
    <property type="entry name" value="AAA+_ATPase"/>
</dbReference>
<keyword evidence="4 12" id="KW-0812">Transmembrane</keyword>
<feature type="transmembrane region" description="Helical" evidence="12">
    <location>
        <begin position="823"/>
        <end position="842"/>
    </location>
</feature>
<feature type="transmembrane region" description="Helical" evidence="12">
    <location>
        <begin position="718"/>
        <end position="736"/>
    </location>
</feature>
<protein>
    <submittedName>
        <fullName evidence="15">Uncharacterized protein</fullName>
    </submittedName>
</protein>
<keyword evidence="3" id="KW-0813">Transport</keyword>
<keyword evidence="9 12" id="KW-0472">Membrane</keyword>
<evidence type="ECO:0000256" key="11">
    <source>
        <dbReference type="SAM" id="MobiDB-lite"/>
    </source>
</evidence>
<feature type="region of interest" description="Disordered" evidence="11">
    <location>
        <begin position="633"/>
        <end position="660"/>
    </location>
</feature>
<feature type="transmembrane region" description="Helical" evidence="12">
    <location>
        <begin position="192"/>
        <end position="211"/>
    </location>
</feature>
<dbReference type="GO" id="GO:0005737">
    <property type="term" value="C:cytoplasm"/>
    <property type="evidence" value="ECO:0007669"/>
    <property type="project" value="UniProtKB-ARBA"/>
</dbReference>
<feature type="transmembrane region" description="Helical" evidence="12">
    <location>
        <begin position="41"/>
        <end position="68"/>
    </location>
</feature>
<comment type="similarity">
    <text evidence="2">Belongs to the ABC transporter superfamily. ABCB family. Multidrug resistance exporter (TC 3.A.1.201) subfamily.</text>
</comment>
<feature type="domain" description="ABC transmembrane type-1" evidence="14">
    <location>
        <begin position="44"/>
        <end position="330"/>
    </location>
</feature>
<feature type="domain" description="ABC transporter" evidence="13">
    <location>
        <begin position="999"/>
        <end position="1195"/>
    </location>
</feature>
<dbReference type="EMBL" id="JBBPBK010000010">
    <property type="protein sequence ID" value="KAK9276151.1"/>
    <property type="molecule type" value="Genomic_DNA"/>
</dbReference>
<name>A0AAP0RG68_LIQFO</name>
<dbReference type="FunFam" id="3.40.50.300:FF:000066">
    <property type="entry name" value="ABC transporter B family member 1"/>
    <property type="match status" value="1"/>
</dbReference>
<dbReference type="GO" id="GO:0016887">
    <property type="term" value="F:ATP hydrolysis activity"/>
    <property type="evidence" value="ECO:0007669"/>
    <property type="project" value="InterPro"/>
</dbReference>
<evidence type="ECO:0000259" key="13">
    <source>
        <dbReference type="PROSITE" id="PS50893"/>
    </source>
</evidence>
<dbReference type="PROSITE" id="PS00211">
    <property type="entry name" value="ABC_TRANSPORTER_1"/>
    <property type="match status" value="2"/>
</dbReference>
<evidence type="ECO:0000256" key="9">
    <source>
        <dbReference type="ARBA" id="ARBA00023136"/>
    </source>
</evidence>
<keyword evidence="5" id="KW-0677">Repeat</keyword>
<feature type="compositionally biased region" description="Polar residues" evidence="11">
    <location>
        <begin position="633"/>
        <end position="644"/>
    </location>
</feature>
<feature type="transmembrane region" description="Helical" evidence="12">
    <location>
        <begin position="676"/>
        <end position="706"/>
    </location>
</feature>
<feature type="transmembrane region" description="Helical" evidence="12">
    <location>
        <begin position="305"/>
        <end position="325"/>
    </location>
</feature>
<dbReference type="InterPro" id="IPR011527">
    <property type="entry name" value="ABC1_TM_dom"/>
</dbReference>
<evidence type="ECO:0000256" key="7">
    <source>
        <dbReference type="ARBA" id="ARBA00022840"/>
    </source>
</evidence>
<dbReference type="CDD" id="cd18577">
    <property type="entry name" value="ABC_6TM_Pgp_ABCB1_D1_like"/>
    <property type="match status" value="1"/>
</dbReference>
<feature type="transmembrane region" description="Helical" evidence="12">
    <location>
        <begin position="167"/>
        <end position="186"/>
    </location>
</feature>
<dbReference type="InterPro" id="IPR027417">
    <property type="entry name" value="P-loop_NTPase"/>
</dbReference>
<evidence type="ECO:0000256" key="5">
    <source>
        <dbReference type="ARBA" id="ARBA00022737"/>
    </source>
</evidence>
<dbReference type="Gene3D" id="3.40.50.300">
    <property type="entry name" value="P-loop containing nucleotide triphosphate hydrolases"/>
    <property type="match status" value="2"/>
</dbReference>
<evidence type="ECO:0000256" key="12">
    <source>
        <dbReference type="SAM" id="Phobius"/>
    </source>
</evidence>
<dbReference type="Proteomes" id="UP001415857">
    <property type="component" value="Unassembled WGS sequence"/>
</dbReference>
<dbReference type="PANTHER" id="PTHR45136">
    <property type="entry name" value="ABC TRANSPORTER DOMAIN-CONTAINING PROTEIN"/>
    <property type="match status" value="1"/>
</dbReference>
<dbReference type="GO" id="GO:0005886">
    <property type="term" value="C:plasma membrane"/>
    <property type="evidence" value="ECO:0007669"/>
    <property type="project" value="UniProtKB-SubCell"/>
</dbReference>
<keyword evidence="8 12" id="KW-1133">Transmembrane helix</keyword>
<feature type="transmembrane region" description="Helical" evidence="12">
    <location>
        <begin position="900"/>
        <end position="923"/>
    </location>
</feature>
<dbReference type="PANTHER" id="PTHR45136:SF2">
    <property type="entry name" value="ABC TRANSPORTER DOMAIN-CONTAINING PROTEIN"/>
    <property type="match status" value="1"/>
</dbReference>
<dbReference type="CDD" id="cd18578">
    <property type="entry name" value="ABC_6TM_Pgp_ABCB1_D2_like"/>
    <property type="match status" value="1"/>
</dbReference>
<accession>A0AAP0RG68</accession>
<evidence type="ECO:0000259" key="14">
    <source>
        <dbReference type="PROSITE" id="PS50929"/>
    </source>
</evidence>
<feature type="transmembrane region" description="Helical" evidence="12">
    <location>
        <begin position="266"/>
        <end position="285"/>
    </location>
</feature>
<evidence type="ECO:0000256" key="10">
    <source>
        <dbReference type="ARBA" id="ARBA00023180"/>
    </source>
</evidence>
<organism evidence="15 16">
    <name type="scientific">Liquidambar formosana</name>
    <name type="common">Formosan gum</name>
    <dbReference type="NCBI Taxonomy" id="63359"/>
    <lineage>
        <taxon>Eukaryota</taxon>
        <taxon>Viridiplantae</taxon>
        <taxon>Streptophyta</taxon>
        <taxon>Embryophyta</taxon>
        <taxon>Tracheophyta</taxon>
        <taxon>Spermatophyta</taxon>
        <taxon>Magnoliopsida</taxon>
        <taxon>eudicotyledons</taxon>
        <taxon>Gunneridae</taxon>
        <taxon>Pentapetalae</taxon>
        <taxon>Saxifragales</taxon>
        <taxon>Altingiaceae</taxon>
        <taxon>Liquidambar</taxon>
    </lineage>
</organism>
<feature type="compositionally biased region" description="Basic and acidic residues" evidence="11">
    <location>
        <begin position="645"/>
        <end position="658"/>
    </location>
</feature>
<dbReference type="InterPro" id="IPR017871">
    <property type="entry name" value="ABC_transporter-like_CS"/>
</dbReference>
<keyword evidence="16" id="KW-1185">Reference proteome</keyword>
<dbReference type="GO" id="GO:0005524">
    <property type="term" value="F:ATP binding"/>
    <property type="evidence" value="ECO:0007669"/>
    <property type="project" value="UniProtKB-KW"/>
</dbReference>
<evidence type="ECO:0000256" key="6">
    <source>
        <dbReference type="ARBA" id="ARBA00022741"/>
    </source>
</evidence>
<feature type="transmembrane region" description="Helical" evidence="12">
    <location>
        <begin position="797"/>
        <end position="817"/>
    </location>
</feature>
<dbReference type="Pfam" id="PF00005">
    <property type="entry name" value="ABC_tran"/>
    <property type="match status" value="2"/>
</dbReference>
<sequence>MEEKDPKLNEEHENNDKKGESRKKPGLSDIVFRYSDSKDMLLMVLGSFGCFADGSSTPLIMLVLSRIMNRYSISHSFTIQNINEDTLTLIYVAIAVGLGAFLEGLCWARTAERQTSRLRRKYLRAVLRQDAGFLDTQRGTSTYQVVSSLSADTLTIQGVLSEKIPNFLMNIATFITSQVVAIYLSWRLAIVTIPLLSLLIIPGMIYGKLLAKLGQKIQETYGVAGGIAEQAFSSIRTVFSYVGEDRTTKNFSSALERSLKLGIQQGFIKGIAIGSVGINFAVWSFQAWYGSVLVTKKGAKGGDVFTAGVCIVVAGLALGSSLINIKYFTEAAAAASLISEMIERVPTIDSDDKKGKTIEDVQGEVEFKDIDFAYPSRPATIVLRNFNLIVMASQTVGLVGGSGSGKSTIISLLERFYDPLKGEILLDGIDTKTLQLQWLRSQIGLVSQEPILFATSIKENILFGKEQASIEEVVSAAKAANAHEFISQLPDNYDTQVGQFGIQMSGGQKQRIAIARALLKDPRILLLDEATSALDSQSEKYVQDALDQASTGRTTIIVAHRLSTLRKADLIAVIQSGQIVEYGSHIQLLENEHGQYTKMVQMQQTTVENDPSLTHNRSNVLISKEEAQETSEVSNKLSSFQSADQHTEADKHQGDKNHNPSLWNLMKMTAPQWKRTLLGCIAALCFGAVQPVHSYCMGALLSVYFLNDHNEIKRQTKIYSFAFLSNCFIMFITNVIQHYNFGYVGEHLTKRVREKILAKIMTFEIEWFDQENNTSGALCSRLATEANMVRSLVCDRLSLLSQVLSAAILAVILGVILSWRLALLIIALQPLIIGSFYARGVLMKSMSKKVLNSQDKSSELASEAVGNHRTIAAFSAEEKIMKLFEVTLKGPKRESLKQSWYAGLGLFVSQFLTAANAGLIFWFGGTLLYHDKITYKHLFQTFFILVTTGRVIAEAGSMTSDLSKGTDAVKSVLMILERKSKIDPDDSDGIKPDKINGDIELKEVYFNYPSRPKQMIFQGISLKLEAGRTVALVGQSGSGKSTIIGLIERFYDPLQGFVEIDGVDTKSYNLRALRLHIALVSQEPTLFAGTIHENIIYGKENATEAEIIEAASLANAHEFISECFCLPENSCMKDGYATNCGERGVQLSGGQKQRIALARAILKNPPILLLDEATSALDSRSESLVQDAIEKMMDW</sequence>
<dbReference type="Pfam" id="PF00664">
    <property type="entry name" value="ABC_membrane"/>
    <property type="match status" value="2"/>
</dbReference>
<gene>
    <name evidence="15" type="ORF">L1049_005682</name>
</gene>
<proteinExistence type="inferred from homology"/>
<evidence type="ECO:0000313" key="15">
    <source>
        <dbReference type="EMBL" id="KAK9276151.1"/>
    </source>
</evidence>
<keyword evidence="10" id="KW-0325">Glycoprotein</keyword>
<evidence type="ECO:0000256" key="3">
    <source>
        <dbReference type="ARBA" id="ARBA00022448"/>
    </source>
</evidence>
<dbReference type="SMART" id="SM00382">
    <property type="entry name" value="AAA"/>
    <property type="match status" value="2"/>
</dbReference>
<evidence type="ECO:0000256" key="1">
    <source>
        <dbReference type="ARBA" id="ARBA00004651"/>
    </source>
</evidence>
<feature type="region of interest" description="Disordered" evidence="11">
    <location>
        <begin position="1"/>
        <end position="23"/>
    </location>
</feature>
<evidence type="ECO:0000313" key="16">
    <source>
        <dbReference type="Proteomes" id="UP001415857"/>
    </source>
</evidence>
<dbReference type="PROSITE" id="PS50929">
    <property type="entry name" value="ABC_TM1F"/>
    <property type="match status" value="2"/>
</dbReference>
<feature type="transmembrane region" description="Helical" evidence="12">
    <location>
        <begin position="88"/>
        <end position="111"/>
    </location>
</feature>
<dbReference type="SUPFAM" id="SSF90123">
    <property type="entry name" value="ABC transporter transmembrane region"/>
    <property type="match status" value="2"/>
</dbReference>
<evidence type="ECO:0000256" key="4">
    <source>
        <dbReference type="ARBA" id="ARBA00022692"/>
    </source>
</evidence>
<feature type="domain" description="ABC transporter" evidence="13">
    <location>
        <begin position="365"/>
        <end position="601"/>
    </location>
</feature>
<dbReference type="SUPFAM" id="SSF52540">
    <property type="entry name" value="P-loop containing nucleoside triphosphate hydrolases"/>
    <property type="match status" value="2"/>
</dbReference>
<feature type="domain" description="ABC transmembrane type-1" evidence="14">
    <location>
        <begin position="677"/>
        <end position="964"/>
    </location>
</feature>
<dbReference type="PROSITE" id="PS50893">
    <property type="entry name" value="ABC_TRANSPORTER_2"/>
    <property type="match status" value="2"/>
</dbReference>
<dbReference type="Gene3D" id="1.20.1560.10">
    <property type="entry name" value="ABC transporter type 1, transmembrane domain"/>
    <property type="match status" value="1"/>
</dbReference>
<keyword evidence="7" id="KW-0067">ATP-binding</keyword>
<comment type="caution">
    <text evidence="15">The sequence shown here is derived from an EMBL/GenBank/DDBJ whole genome shotgun (WGS) entry which is preliminary data.</text>
</comment>
<dbReference type="InterPro" id="IPR036640">
    <property type="entry name" value="ABC1_TM_sf"/>
</dbReference>
<dbReference type="CDD" id="cd03249">
    <property type="entry name" value="ABC_MTABC3_MDL1_MDL2"/>
    <property type="match status" value="1"/>
</dbReference>
<reference evidence="15 16" key="1">
    <citation type="journal article" date="2024" name="Plant J.">
        <title>Genome sequences and population genomics reveal climatic adaptation and genomic divergence between two closely related sweetgum species.</title>
        <authorList>
            <person name="Xu W.Q."/>
            <person name="Ren C.Q."/>
            <person name="Zhang X.Y."/>
            <person name="Comes H.P."/>
            <person name="Liu X.H."/>
            <person name="Li Y.G."/>
            <person name="Kettle C.J."/>
            <person name="Jalonen R."/>
            <person name="Gaisberger H."/>
            <person name="Ma Y.Z."/>
            <person name="Qiu Y.X."/>
        </authorList>
    </citation>
    <scope>NUCLEOTIDE SEQUENCE [LARGE SCALE GENOMIC DNA]</scope>
    <source>
        <strain evidence="15">Hangzhou</strain>
    </source>
</reference>
<evidence type="ECO:0000256" key="8">
    <source>
        <dbReference type="ARBA" id="ARBA00022989"/>
    </source>
</evidence>